<sequence>MLWEPEDMVRVLAPSEQRFVRHGTYTGRSVTVRGELDAAAIGAAFAALQRAYPILVCRIEEDADGTGILVRPGAIQPVGALVGFGDPDEIRIPTESVDPAAQLAYLDVVLGEDDRARVTLFVHHAVADAGHCVELFARLWEYYTVCAGEGAVEATPHDYPRALEDYVTERGITAAAASGLEDAIVPLPPDSGVPRADPVEPAPPALARPDRLVLDPADTTALLAAARANGVTVNALITAVLLRAYAAATGRARVATVYPVDLRRRLGAPVPAAAGTNMAGLAAFAADIALDGSPYDLAARLGARLAGDLADGVVAQSVLHFPDFYGPGRIHSLAGHVAITNTGAVPPFAAPAALSLDDYEIVYLSAHPRPSAGPSAAVTVLVYTYAGRLTLGVLGGGSHTQRLPAAMTAELDALTDRHAVAR</sequence>
<comment type="caution">
    <text evidence="14">The sequence shown here is derived from an EMBL/GenBank/DDBJ whole genome shotgun (WGS) entry which is preliminary data.</text>
</comment>
<dbReference type="EMBL" id="JBIAMX010000002">
    <property type="protein sequence ID" value="MFF0541976.1"/>
    <property type="molecule type" value="Genomic_DNA"/>
</dbReference>
<evidence type="ECO:0000256" key="9">
    <source>
        <dbReference type="ARBA" id="ARBA00023315"/>
    </source>
</evidence>
<evidence type="ECO:0000256" key="2">
    <source>
        <dbReference type="ARBA" id="ARBA00000625"/>
    </source>
</evidence>
<evidence type="ECO:0000256" key="3">
    <source>
        <dbReference type="ARBA" id="ARBA00001907"/>
    </source>
</evidence>
<evidence type="ECO:0000256" key="10">
    <source>
        <dbReference type="ARBA" id="ARBA00030465"/>
    </source>
</evidence>
<keyword evidence="7" id="KW-0443">Lipid metabolism</keyword>
<evidence type="ECO:0000313" key="14">
    <source>
        <dbReference type="EMBL" id="MFF0541976.1"/>
    </source>
</evidence>
<feature type="domain" description="Phthiocerol/phthiodiolone dimycocerosyl transferase C-terminal" evidence="13">
    <location>
        <begin position="204"/>
        <end position="393"/>
    </location>
</feature>
<evidence type="ECO:0000259" key="13">
    <source>
        <dbReference type="Pfam" id="PF16911"/>
    </source>
</evidence>
<keyword evidence="9 14" id="KW-0012">Acyltransferase</keyword>
<evidence type="ECO:0000256" key="11">
    <source>
        <dbReference type="ARBA" id="ARBA00032317"/>
    </source>
</evidence>
<dbReference type="Pfam" id="PF16911">
    <property type="entry name" value="PapA_C"/>
    <property type="match status" value="1"/>
</dbReference>
<dbReference type="Proteomes" id="UP001601444">
    <property type="component" value="Unassembled WGS sequence"/>
</dbReference>
<dbReference type="RefSeq" id="WP_387699010.1">
    <property type="nucleotide sequence ID" value="NZ_JBIAMX010000002.1"/>
</dbReference>
<evidence type="ECO:0000256" key="4">
    <source>
        <dbReference type="ARBA" id="ARBA00006558"/>
    </source>
</evidence>
<dbReference type="SUPFAM" id="SSF52777">
    <property type="entry name" value="CoA-dependent acyltransferases"/>
    <property type="match status" value="2"/>
</dbReference>
<dbReference type="InterPro" id="IPR031641">
    <property type="entry name" value="PapA_C"/>
</dbReference>
<evidence type="ECO:0000313" key="15">
    <source>
        <dbReference type="Proteomes" id="UP001601444"/>
    </source>
</evidence>
<protein>
    <recommendedName>
        <fullName evidence="6">Phthiocerol/phthiodiolone dimycocerosyl transferase</fullName>
        <ecNumber evidence="5">2.3.1.282</ecNumber>
    </recommendedName>
    <alternativeName>
        <fullName evidence="12">Acyltransferase PapA5</fullName>
    </alternativeName>
    <alternativeName>
        <fullName evidence="10">Phthiocerol/phthiodiolone O-acyltransferase</fullName>
    </alternativeName>
    <alternativeName>
        <fullName evidence="11">Polyketide synthase-associated protein A5</fullName>
    </alternativeName>
</protein>
<reference evidence="14 15" key="1">
    <citation type="submission" date="2024-10" db="EMBL/GenBank/DDBJ databases">
        <title>The Natural Products Discovery Center: Release of the First 8490 Sequenced Strains for Exploring Actinobacteria Biosynthetic Diversity.</title>
        <authorList>
            <person name="Kalkreuter E."/>
            <person name="Kautsar S.A."/>
            <person name="Yang D."/>
            <person name="Bader C.D."/>
            <person name="Teijaro C.N."/>
            <person name="Fluegel L."/>
            <person name="Davis C.M."/>
            <person name="Simpson J.R."/>
            <person name="Lauterbach L."/>
            <person name="Steele A.D."/>
            <person name="Gui C."/>
            <person name="Meng S."/>
            <person name="Li G."/>
            <person name="Viehrig K."/>
            <person name="Ye F."/>
            <person name="Su P."/>
            <person name="Kiefer A.F."/>
            <person name="Nichols A."/>
            <person name="Cepeda A.J."/>
            <person name="Yan W."/>
            <person name="Fan B."/>
            <person name="Jiang Y."/>
            <person name="Adhikari A."/>
            <person name="Zheng C.-J."/>
            <person name="Schuster L."/>
            <person name="Cowan T.M."/>
            <person name="Smanski M.J."/>
            <person name="Chevrette M.G."/>
            <person name="De Carvalho L.P.S."/>
            <person name="Shen B."/>
        </authorList>
    </citation>
    <scope>NUCLEOTIDE SEQUENCE [LARGE SCALE GENOMIC DNA]</scope>
    <source>
        <strain evidence="14 15">NPDC004045</strain>
    </source>
</reference>
<comment type="similarity">
    <text evidence="4">Belongs to the acyltransferase PapA5 family.</text>
</comment>
<evidence type="ECO:0000256" key="8">
    <source>
        <dbReference type="ARBA" id="ARBA00022679"/>
    </source>
</evidence>
<evidence type="ECO:0000256" key="1">
    <source>
        <dbReference type="ARBA" id="ARBA00000026"/>
    </source>
</evidence>
<gene>
    <name evidence="14" type="ORF">ACFYTF_03980</name>
</gene>
<keyword evidence="8" id="KW-0808">Transferase</keyword>
<name>A0ABW6PHU6_9NOCA</name>
<dbReference type="EC" id="2.3.1.282" evidence="5"/>
<evidence type="ECO:0000256" key="6">
    <source>
        <dbReference type="ARBA" id="ARBA00013449"/>
    </source>
</evidence>
<proteinExistence type="inferred from homology"/>
<accession>A0ABW6PHU6</accession>
<organism evidence="14 15">
    <name type="scientific">Nocardia thailandica</name>
    <dbReference type="NCBI Taxonomy" id="257275"/>
    <lineage>
        <taxon>Bacteria</taxon>
        <taxon>Bacillati</taxon>
        <taxon>Actinomycetota</taxon>
        <taxon>Actinomycetes</taxon>
        <taxon>Mycobacteriales</taxon>
        <taxon>Nocardiaceae</taxon>
        <taxon>Nocardia</taxon>
    </lineage>
</organism>
<evidence type="ECO:0000256" key="7">
    <source>
        <dbReference type="ARBA" id="ARBA00022516"/>
    </source>
</evidence>
<dbReference type="Gene3D" id="3.30.559.30">
    <property type="entry name" value="Nonribosomal peptide synthetase, condensation domain"/>
    <property type="match status" value="1"/>
</dbReference>
<dbReference type="GO" id="GO:0016746">
    <property type="term" value="F:acyltransferase activity"/>
    <property type="evidence" value="ECO:0007669"/>
    <property type="project" value="UniProtKB-KW"/>
</dbReference>
<dbReference type="Gene3D" id="3.30.559.10">
    <property type="entry name" value="Chloramphenicol acetyltransferase-like domain"/>
    <property type="match status" value="1"/>
</dbReference>
<dbReference type="InterPro" id="IPR023213">
    <property type="entry name" value="CAT-like_dom_sf"/>
</dbReference>
<comment type="catalytic activity">
    <reaction evidence="3">
        <text>2 a mycocerosyl-[mycocerosic acid synthase] + a phthiodiolone = a dimycocerosyl phthiodiolone + 2 holo-[mycocerosic acid synthase].</text>
        <dbReference type="EC" id="2.3.1.282"/>
    </reaction>
</comment>
<evidence type="ECO:0000256" key="12">
    <source>
        <dbReference type="ARBA" id="ARBA00033407"/>
    </source>
</evidence>
<keyword evidence="7" id="KW-0444">Lipid biosynthesis</keyword>
<comment type="catalytic activity">
    <reaction evidence="1">
        <text>2 a mycocerosyl-[mycocerosic acid synthase] + a phthiocerol = a dimycocerosyl phthiocerol + 2 holo-[mycocerosic acid synthase].</text>
        <dbReference type="EC" id="2.3.1.282"/>
    </reaction>
</comment>
<keyword evidence="15" id="KW-1185">Reference proteome</keyword>
<evidence type="ECO:0000256" key="5">
    <source>
        <dbReference type="ARBA" id="ARBA00012866"/>
    </source>
</evidence>
<comment type="catalytic activity">
    <reaction evidence="2">
        <text>2 a mycocerosyl-[mycocerosic acid synthase] + a phenolphthiocerol = a dimycocerosyl phenolphthiocerol + 2 holo-[mycocerosic acid synthase].</text>
        <dbReference type="EC" id="2.3.1.282"/>
    </reaction>
</comment>